<evidence type="ECO:0000313" key="1">
    <source>
        <dbReference type="EMBL" id="MCC9631604.1"/>
    </source>
</evidence>
<dbReference type="EMBL" id="JAJKFT010000010">
    <property type="protein sequence ID" value="MCC9631604.1"/>
    <property type="molecule type" value="Genomic_DNA"/>
</dbReference>
<dbReference type="AlphaFoldDB" id="A0A9X1SMF0"/>
<proteinExistence type="predicted"/>
<name>A0A9X1SMF0_9BACT</name>
<organism evidence="1 2">
    <name type="scientific">Blastopirellula sediminis</name>
    <dbReference type="NCBI Taxonomy" id="2894196"/>
    <lineage>
        <taxon>Bacteria</taxon>
        <taxon>Pseudomonadati</taxon>
        <taxon>Planctomycetota</taxon>
        <taxon>Planctomycetia</taxon>
        <taxon>Pirellulales</taxon>
        <taxon>Pirellulaceae</taxon>
        <taxon>Blastopirellula</taxon>
    </lineage>
</organism>
<keyword evidence="2" id="KW-1185">Reference proteome</keyword>
<reference evidence="1" key="1">
    <citation type="submission" date="2021-11" db="EMBL/GenBank/DDBJ databases">
        <title>Genome sequence.</title>
        <authorList>
            <person name="Sun Q."/>
        </authorList>
    </citation>
    <scope>NUCLEOTIDE SEQUENCE</scope>
    <source>
        <strain evidence="1">JC732</strain>
    </source>
</reference>
<evidence type="ECO:0000313" key="2">
    <source>
        <dbReference type="Proteomes" id="UP001139103"/>
    </source>
</evidence>
<protein>
    <submittedName>
        <fullName evidence="1">Uncharacterized protein</fullName>
    </submittedName>
</protein>
<sequence>MMVGIEGDGTPWSYLSASIFAREVKELGAMWHGCRWSTQVILGADPWQCGANPQDFRQTERLAMSDREHWTWHAPEPDVWAPTYAEEAGRITLSFFTYSGLEREAIYRHTDRYERGRYVVESAVERIAVGSAWYLF</sequence>
<accession>A0A9X1SMF0</accession>
<gene>
    <name evidence="1" type="ORF">LOC68_24675</name>
</gene>
<dbReference type="Proteomes" id="UP001139103">
    <property type="component" value="Unassembled WGS sequence"/>
</dbReference>
<comment type="caution">
    <text evidence="1">The sequence shown here is derived from an EMBL/GenBank/DDBJ whole genome shotgun (WGS) entry which is preliminary data.</text>
</comment>
<dbReference type="RefSeq" id="WP_230223875.1">
    <property type="nucleotide sequence ID" value="NZ_JAJKFT010000010.1"/>
</dbReference>